<dbReference type="EMBL" id="MTYJ01000091">
    <property type="protein sequence ID" value="OQV15302.1"/>
    <property type="molecule type" value="Genomic_DNA"/>
</dbReference>
<evidence type="ECO:0000313" key="3">
    <source>
        <dbReference type="Proteomes" id="UP000192578"/>
    </source>
</evidence>
<accession>A0A1W0WJH0</accession>
<reference evidence="3" key="1">
    <citation type="submission" date="2017-01" db="EMBL/GenBank/DDBJ databases">
        <title>Comparative genomics of anhydrobiosis in the tardigrade Hypsibius dujardini.</title>
        <authorList>
            <person name="Yoshida Y."/>
            <person name="Koutsovoulos G."/>
            <person name="Laetsch D."/>
            <person name="Stevens L."/>
            <person name="Kumar S."/>
            <person name="Horikawa D."/>
            <person name="Ishino K."/>
            <person name="Komine S."/>
            <person name="Tomita M."/>
            <person name="Blaxter M."/>
            <person name="Arakawa K."/>
        </authorList>
    </citation>
    <scope>NUCLEOTIDE SEQUENCE [LARGE SCALE GENOMIC DNA]</scope>
    <source>
        <strain evidence="3">Z151</strain>
    </source>
</reference>
<feature type="chain" id="PRO_5013184435" evidence="1">
    <location>
        <begin position="25"/>
        <end position="217"/>
    </location>
</feature>
<dbReference type="Proteomes" id="UP000192578">
    <property type="component" value="Unassembled WGS sequence"/>
</dbReference>
<keyword evidence="1" id="KW-0732">Signal</keyword>
<comment type="caution">
    <text evidence="2">The sequence shown here is derived from an EMBL/GenBank/DDBJ whole genome shotgun (WGS) entry which is preliminary data.</text>
</comment>
<dbReference type="AlphaFoldDB" id="A0A1W0WJH0"/>
<gene>
    <name evidence="2" type="ORF">BV898_10533</name>
</gene>
<organism evidence="2 3">
    <name type="scientific">Hypsibius exemplaris</name>
    <name type="common">Freshwater tardigrade</name>
    <dbReference type="NCBI Taxonomy" id="2072580"/>
    <lineage>
        <taxon>Eukaryota</taxon>
        <taxon>Metazoa</taxon>
        <taxon>Ecdysozoa</taxon>
        <taxon>Tardigrada</taxon>
        <taxon>Eutardigrada</taxon>
        <taxon>Parachela</taxon>
        <taxon>Hypsibioidea</taxon>
        <taxon>Hypsibiidae</taxon>
        <taxon>Hypsibius</taxon>
    </lineage>
</organism>
<sequence>MQRSSIVAILTLGLAYGVFQSCSADSYGSYGDATTAASLTGEALYKDILQKGAAAANRLNDTANAHAGVPQGNSSGFFLTAILRVSNSFAALNNLENGVNANNTGAQCLALNTKIGADIALILANADSAIITTNSPDEQHYQDLLQTWGHYLALFLKIGTEQAATPNPGKYLGLLIKGTADIVAIQDVIARNDTVTCLAVGKELSQDFQKVIGSLNE</sequence>
<evidence type="ECO:0000256" key="1">
    <source>
        <dbReference type="SAM" id="SignalP"/>
    </source>
</evidence>
<evidence type="ECO:0000313" key="2">
    <source>
        <dbReference type="EMBL" id="OQV15302.1"/>
    </source>
</evidence>
<name>A0A1W0WJH0_HYPEX</name>
<dbReference type="PROSITE" id="PS51257">
    <property type="entry name" value="PROKAR_LIPOPROTEIN"/>
    <property type="match status" value="1"/>
</dbReference>
<proteinExistence type="predicted"/>
<protein>
    <submittedName>
        <fullName evidence="2">Uncharacterized protein</fullName>
    </submittedName>
</protein>
<feature type="signal peptide" evidence="1">
    <location>
        <begin position="1"/>
        <end position="24"/>
    </location>
</feature>
<dbReference type="OrthoDB" id="10234872at2759"/>
<keyword evidence="3" id="KW-1185">Reference proteome</keyword>